<evidence type="ECO:0000313" key="1">
    <source>
        <dbReference type="EMBL" id="OKH31780.1"/>
    </source>
</evidence>
<reference evidence="1 2" key="1">
    <citation type="submission" date="2016-11" db="EMBL/GenBank/DDBJ databases">
        <title>Draft Genome Sequences of Nine Cyanobacterial Strains from Diverse Habitats.</title>
        <authorList>
            <person name="Zhu T."/>
            <person name="Hou S."/>
            <person name="Lu X."/>
            <person name="Hess W.R."/>
        </authorList>
    </citation>
    <scope>NUCLEOTIDE SEQUENCE [LARGE SCALE GENOMIC DNA]</scope>
    <source>
        <strain evidence="1 2">IAM M-71</strain>
    </source>
</reference>
<name>A0A1U7I629_9CYAN</name>
<comment type="caution">
    <text evidence="1">The sequence shown here is derived from an EMBL/GenBank/DDBJ whole genome shotgun (WGS) entry which is preliminary data.</text>
</comment>
<accession>A0A1U7I629</accession>
<dbReference type="Proteomes" id="UP000185860">
    <property type="component" value="Unassembled WGS sequence"/>
</dbReference>
<dbReference type="STRING" id="454136.NIES2119_27815"/>
<dbReference type="RefSeq" id="WP_073596747.1">
    <property type="nucleotide sequence ID" value="NZ_MRCE01000046.1"/>
</dbReference>
<protein>
    <submittedName>
        <fullName evidence="1">Uncharacterized protein</fullName>
    </submittedName>
</protein>
<organism evidence="1 2">
    <name type="scientific">[Phormidium ambiguum] IAM M-71</name>
    <dbReference type="NCBI Taxonomy" id="454136"/>
    <lineage>
        <taxon>Bacteria</taxon>
        <taxon>Bacillati</taxon>
        <taxon>Cyanobacteriota</taxon>
        <taxon>Cyanophyceae</taxon>
        <taxon>Oscillatoriophycideae</taxon>
        <taxon>Aerosakkonematales</taxon>
        <taxon>Aerosakkonemataceae</taxon>
        <taxon>Floridanema</taxon>
    </lineage>
</organism>
<sequence>MGKLTKSLKAVTQKLDDVQNGINQMQTLGEELGKNTFRVAEAALQTGYAYAKAETENISSDCILPSASSILDKDKLNGAAFWTEATLKARFGTCNKTYQYLKKVHNIKLNSPSWKSVVAAFNGTGDEIPIEQRVKQLEQKVVQHEQCIVNLEGKIDEMRFQLQQMTIALSKVL</sequence>
<dbReference type="OrthoDB" id="463200at2"/>
<evidence type="ECO:0000313" key="2">
    <source>
        <dbReference type="Proteomes" id="UP000185860"/>
    </source>
</evidence>
<dbReference type="AlphaFoldDB" id="A0A1U7I629"/>
<gene>
    <name evidence="1" type="ORF">NIES2119_27815</name>
</gene>
<dbReference type="EMBL" id="MRCE01000046">
    <property type="protein sequence ID" value="OKH31780.1"/>
    <property type="molecule type" value="Genomic_DNA"/>
</dbReference>
<proteinExistence type="predicted"/>